<evidence type="ECO:0000256" key="1">
    <source>
        <dbReference type="SAM" id="Phobius"/>
    </source>
</evidence>
<feature type="transmembrane region" description="Helical" evidence="1">
    <location>
        <begin position="78"/>
        <end position="96"/>
    </location>
</feature>
<protein>
    <submittedName>
        <fullName evidence="2">Uncharacterized protein</fullName>
    </submittedName>
</protein>
<dbReference type="AlphaFoldDB" id="A0AAW4EF75"/>
<reference evidence="2" key="1">
    <citation type="submission" date="2020-11" db="EMBL/GenBank/DDBJ databases">
        <title>Enhanced detection system for hospital associated transmission using whole genome sequencing surveillance.</title>
        <authorList>
            <person name="Harrison L.H."/>
            <person name="Van Tyne D."/>
            <person name="Marsh J.W."/>
            <person name="Griffith M.P."/>
            <person name="Snyder D.J."/>
            <person name="Cooper V.S."/>
            <person name="Mustapha M."/>
        </authorList>
    </citation>
    <scope>NUCLEOTIDE SEQUENCE</scope>
    <source>
        <strain evidence="2">CB00014</strain>
    </source>
</reference>
<evidence type="ECO:0000313" key="2">
    <source>
        <dbReference type="EMBL" id="MBJ9869847.1"/>
    </source>
</evidence>
<accession>A0AAW4EF75</accession>
<organism evidence="2 3">
    <name type="scientific">Citrobacter koseri</name>
    <name type="common">Citrobacter diversus</name>
    <dbReference type="NCBI Taxonomy" id="545"/>
    <lineage>
        <taxon>Bacteria</taxon>
        <taxon>Pseudomonadati</taxon>
        <taxon>Pseudomonadota</taxon>
        <taxon>Gammaproteobacteria</taxon>
        <taxon>Enterobacterales</taxon>
        <taxon>Enterobacteriaceae</taxon>
        <taxon>Citrobacter</taxon>
    </lineage>
</organism>
<keyword evidence="1" id="KW-0472">Membrane</keyword>
<proteinExistence type="predicted"/>
<comment type="caution">
    <text evidence="2">The sequence shown here is derived from an EMBL/GenBank/DDBJ whole genome shotgun (WGS) entry which is preliminary data.</text>
</comment>
<evidence type="ECO:0000313" key="3">
    <source>
        <dbReference type="Proteomes" id="UP000807555"/>
    </source>
</evidence>
<keyword evidence="1" id="KW-1133">Transmembrane helix</keyword>
<dbReference type="EMBL" id="JADVNV010000008">
    <property type="protein sequence ID" value="MBJ9869847.1"/>
    <property type="molecule type" value="Genomic_DNA"/>
</dbReference>
<dbReference type="Proteomes" id="UP000807555">
    <property type="component" value="Unassembled WGS sequence"/>
</dbReference>
<dbReference type="RefSeq" id="WP_070518234.1">
    <property type="nucleotide sequence ID" value="NZ_ABTEQQ020000002.1"/>
</dbReference>
<name>A0AAW4EF75_CITKO</name>
<sequence length="230" mass="26419">MIEKSRIVIDLSMSVLERTEAGKLIKTYEKEYIKPYRYIDTIKKIAGYIFFFAATFTLIMMVIQIIGTQNDNGLTDQIRVLNIILLAMFGLSLLLFNIQDILLKKGYEKNETIEKTDNELTQRVKLNLYFIENITNSVTGRVYREHIKTSYRKGGFIFIHMRNDNCIVIPDRVFTSKRVVIEVADFIHAQIVQIKKRLGNLAATTSVVIFEINKKVITSAPLILAGVNFS</sequence>
<feature type="transmembrane region" description="Helical" evidence="1">
    <location>
        <begin position="45"/>
        <end position="66"/>
    </location>
</feature>
<gene>
    <name evidence="2" type="ORF">I5687_17990</name>
</gene>
<keyword evidence="1" id="KW-0812">Transmembrane</keyword>